<feature type="compositionally biased region" description="Basic and acidic residues" evidence="1">
    <location>
        <begin position="22"/>
        <end position="36"/>
    </location>
</feature>
<evidence type="ECO:0000256" key="1">
    <source>
        <dbReference type="SAM" id="MobiDB-lite"/>
    </source>
</evidence>
<feature type="region of interest" description="Disordered" evidence="1">
    <location>
        <begin position="97"/>
        <end position="121"/>
    </location>
</feature>
<organism evidence="2 3">
    <name type="scientific">Serratia proteamaculans</name>
    <dbReference type="NCBI Taxonomy" id="28151"/>
    <lineage>
        <taxon>Bacteria</taxon>
        <taxon>Pseudomonadati</taxon>
        <taxon>Pseudomonadota</taxon>
        <taxon>Gammaproteobacteria</taxon>
        <taxon>Enterobacterales</taxon>
        <taxon>Yersiniaceae</taxon>
        <taxon>Serratia</taxon>
    </lineage>
</organism>
<name>A0A5Q2VLH1_SERPR</name>
<dbReference type="EMBL" id="CP045913">
    <property type="protein sequence ID" value="QGH64391.1"/>
    <property type="molecule type" value="Genomic_DNA"/>
</dbReference>
<proteinExistence type="predicted"/>
<sequence>MKTIDIALLDSIAGGRGNNGGDRVDNGGRNRGDRNSKSNNDSGNYYSKYGNDDCITSIIGNVAKGALAGPWGMAAGLAYGALTGGCFKESAKGGGNVGMGPGGNKSSGGCKGKGGSDGCSW</sequence>
<feature type="region of interest" description="Disordered" evidence="1">
    <location>
        <begin position="13"/>
        <end position="45"/>
    </location>
</feature>
<evidence type="ECO:0000313" key="2">
    <source>
        <dbReference type="EMBL" id="QGH64391.1"/>
    </source>
</evidence>
<gene>
    <name evidence="2" type="ORF">GHV41_20715</name>
</gene>
<evidence type="ECO:0008006" key="4">
    <source>
        <dbReference type="Google" id="ProtNLM"/>
    </source>
</evidence>
<protein>
    <recommendedName>
        <fullName evidence="4">Bacteriocin</fullName>
    </recommendedName>
</protein>
<accession>A0A5Q2VLH1</accession>
<dbReference type="AlphaFoldDB" id="A0A5Q2VLH1"/>
<evidence type="ECO:0000313" key="3">
    <source>
        <dbReference type="Proteomes" id="UP000381260"/>
    </source>
</evidence>
<dbReference type="Proteomes" id="UP000381260">
    <property type="component" value="Chromosome"/>
</dbReference>
<reference evidence="2 3" key="1">
    <citation type="submission" date="2019-11" db="EMBL/GenBank/DDBJ databases">
        <title>The Phosphoenolpyruvate Phosphotransferase System Regulates Serratia proteamaculans 336X Biofilm Formation and Wheat Roots colonization.</title>
        <authorList>
            <person name="Liu F."/>
        </authorList>
    </citation>
    <scope>NUCLEOTIDE SEQUENCE [LARGE SCALE GENOMIC DNA]</scope>
    <source>
        <strain evidence="2 3">336X</strain>
    </source>
</reference>